<dbReference type="RefSeq" id="WP_110666179.1">
    <property type="nucleotide sequence ID" value="NZ_PYBW01000016.1"/>
</dbReference>
<dbReference type="GO" id="GO:0044550">
    <property type="term" value="P:secondary metabolite biosynthetic process"/>
    <property type="evidence" value="ECO:0007669"/>
    <property type="project" value="TreeGrafter"/>
</dbReference>
<protein>
    <submittedName>
        <fullName evidence="2">Peptide synthetase</fullName>
    </submittedName>
</protein>
<evidence type="ECO:0000313" key="2">
    <source>
        <dbReference type="EMBL" id="PYC87365.1"/>
    </source>
</evidence>
<dbReference type="Gene3D" id="3.30.559.10">
    <property type="entry name" value="Chloramphenicol acetyltransferase-like domain"/>
    <property type="match status" value="1"/>
</dbReference>
<dbReference type="Pfam" id="PF00668">
    <property type="entry name" value="Condensation"/>
    <property type="match status" value="1"/>
</dbReference>
<reference evidence="2 3" key="1">
    <citation type="submission" date="2018-03" db="EMBL/GenBank/DDBJ databases">
        <title>Bioinformatic expansion and discovery of thiopeptide antibiotics.</title>
        <authorList>
            <person name="Schwalen C.J."/>
            <person name="Hudson G.A."/>
            <person name="Mitchell D.A."/>
        </authorList>
    </citation>
    <scope>NUCLEOTIDE SEQUENCE [LARGE SCALE GENOMIC DNA]</scope>
    <source>
        <strain evidence="2 3">ATCC 21389</strain>
    </source>
</reference>
<sequence length="467" mass="51604">MSSEHLPLTTGQEALWFLHRMAPTSPAYNVAMAVRIHQRVDDQALRRAVQRVLERHELLRSRFTEVDGTPYRVVHRGPIEVLELHELPGAADTELHERAHAAVNRPFDLTAPGPIRVLLLRPSPSDAVLLVVAHHLATDGASQVIVLGDLLTAYRAELDGTEPNWPELRRPFQELVDAEEELLTSPRRAELADYWREVCSGAPPVLELPVDHQRPARKRYAGASHDLRLPEELVQRLRPAAAAAAVTPFAVLFGTFQALLHRWTTQADFLVGYAVTTRPERTMKDAVGYFVNTLPHRVRIGRQLTFRQLFGAIGEQVRQDLAHRDFPLPLLPGELGLAADPGRTPVFQAMFSLVAANRFQPLLELLALGDPGAELIHHELRLSGFAVPQQEGQFDLSAEVLAGTGGVKVALKYDADLFEPATVARMAAHYERLLAAALADPDTPVAAVDLVDPAEREALLAFATGQW</sequence>
<dbReference type="GO" id="GO:0031177">
    <property type="term" value="F:phosphopantetheine binding"/>
    <property type="evidence" value="ECO:0007669"/>
    <property type="project" value="TreeGrafter"/>
</dbReference>
<dbReference type="GO" id="GO:0003824">
    <property type="term" value="F:catalytic activity"/>
    <property type="evidence" value="ECO:0007669"/>
    <property type="project" value="InterPro"/>
</dbReference>
<dbReference type="PANTHER" id="PTHR45527">
    <property type="entry name" value="NONRIBOSOMAL PEPTIDE SYNTHETASE"/>
    <property type="match status" value="1"/>
</dbReference>
<name>A0A2V4PMG2_9ACTN</name>
<proteinExistence type="predicted"/>
<dbReference type="PANTHER" id="PTHR45527:SF1">
    <property type="entry name" value="FATTY ACID SYNTHASE"/>
    <property type="match status" value="1"/>
</dbReference>
<dbReference type="AlphaFoldDB" id="A0A2V4PMG2"/>
<dbReference type="EMBL" id="PYBW01000016">
    <property type="protein sequence ID" value="PYC87365.1"/>
    <property type="molecule type" value="Genomic_DNA"/>
</dbReference>
<dbReference type="InterPro" id="IPR023213">
    <property type="entry name" value="CAT-like_dom_sf"/>
</dbReference>
<dbReference type="Proteomes" id="UP000248039">
    <property type="component" value="Unassembled WGS sequence"/>
</dbReference>
<keyword evidence="3" id="KW-1185">Reference proteome</keyword>
<dbReference type="InterPro" id="IPR001242">
    <property type="entry name" value="Condensation_dom"/>
</dbReference>
<organism evidence="2 3">
    <name type="scientific">Streptomyces tateyamensis</name>
    <dbReference type="NCBI Taxonomy" id="565073"/>
    <lineage>
        <taxon>Bacteria</taxon>
        <taxon>Bacillati</taxon>
        <taxon>Actinomycetota</taxon>
        <taxon>Actinomycetes</taxon>
        <taxon>Kitasatosporales</taxon>
        <taxon>Streptomycetaceae</taxon>
        <taxon>Streptomyces</taxon>
    </lineage>
</organism>
<accession>A0A2V4PMG2</accession>
<dbReference type="GO" id="GO:0005737">
    <property type="term" value="C:cytoplasm"/>
    <property type="evidence" value="ECO:0007669"/>
    <property type="project" value="TreeGrafter"/>
</dbReference>
<dbReference type="CDD" id="cd19531">
    <property type="entry name" value="LCL_NRPS-like"/>
    <property type="match status" value="1"/>
</dbReference>
<gene>
    <name evidence="2" type="ORF">C7C46_05205</name>
</gene>
<dbReference type="GO" id="GO:0043041">
    <property type="term" value="P:amino acid activation for nonribosomal peptide biosynthetic process"/>
    <property type="evidence" value="ECO:0007669"/>
    <property type="project" value="TreeGrafter"/>
</dbReference>
<dbReference type="SUPFAM" id="SSF52777">
    <property type="entry name" value="CoA-dependent acyltransferases"/>
    <property type="match status" value="2"/>
</dbReference>
<dbReference type="Gene3D" id="3.30.559.30">
    <property type="entry name" value="Nonribosomal peptide synthetase, condensation domain"/>
    <property type="match status" value="1"/>
</dbReference>
<comment type="caution">
    <text evidence="2">The sequence shown here is derived from an EMBL/GenBank/DDBJ whole genome shotgun (WGS) entry which is preliminary data.</text>
</comment>
<dbReference type="OrthoDB" id="3447635at2"/>
<evidence type="ECO:0000259" key="1">
    <source>
        <dbReference type="Pfam" id="PF00668"/>
    </source>
</evidence>
<feature type="domain" description="Condensation" evidence="1">
    <location>
        <begin position="3"/>
        <end position="460"/>
    </location>
</feature>
<dbReference type="GO" id="GO:0008610">
    <property type="term" value="P:lipid biosynthetic process"/>
    <property type="evidence" value="ECO:0007669"/>
    <property type="project" value="UniProtKB-ARBA"/>
</dbReference>
<evidence type="ECO:0000313" key="3">
    <source>
        <dbReference type="Proteomes" id="UP000248039"/>
    </source>
</evidence>